<proteinExistence type="predicted"/>
<feature type="region of interest" description="Disordered" evidence="1">
    <location>
        <begin position="1"/>
        <end position="27"/>
    </location>
</feature>
<evidence type="ECO:0000256" key="2">
    <source>
        <dbReference type="SAM" id="Phobius"/>
    </source>
</evidence>
<feature type="transmembrane region" description="Helical" evidence="2">
    <location>
        <begin position="50"/>
        <end position="70"/>
    </location>
</feature>
<evidence type="ECO:0000313" key="4">
    <source>
        <dbReference type="Proteomes" id="UP000239590"/>
    </source>
</evidence>
<name>A0A2S7IFN8_9BACT</name>
<dbReference type="Proteomes" id="UP000239590">
    <property type="component" value="Unassembled WGS sequence"/>
</dbReference>
<dbReference type="OrthoDB" id="948161at2"/>
<protein>
    <submittedName>
        <fullName evidence="3">Uncharacterized protein</fullName>
    </submittedName>
</protein>
<evidence type="ECO:0000256" key="1">
    <source>
        <dbReference type="SAM" id="MobiDB-lite"/>
    </source>
</evidence>
<keyword evidence="2" id="KW-1133">Transmembrane helix</keyword>
<gene>
    <name evidence="3" type="ORF">C5O19_23015</name>
</gene>
<comment type="caution">
    <text evidence="3">The sequence shown here is derived from an EMBL/GenBank/DDBJ whole genome shotgun (WGS) entry which is preliminary data.</text>
</comment>
<keyword evidence="2" id="KW-0812">Transmembrane</keyword>
<dbReference type="AlphaFoldDB" id="A0A2S7IFN8"/>
<organism evidence="3 4">
    <name type="scientific">Siphonobacter curvatus</name>
    <dbReference type="NCBI Taxonomy" id="2094562"/>
    <lineage>
        <taxon>Bacteria</taxon>
        <taxon>Pseudomonadati</taxon>
        <taxon>Bacteroidota</taxon>
        <taxon>Cytophagia</taxon>
        <taxon>Cytophagales</taxon>
        <taxon>Cytophagaceae</taxon>
        <taxon>Siphonobacter</taxon>
    </lineage>
</organism>
<dbReference type="EMBL" id="PTRA01000007">
    <property type="protein sequence ID" value="PQA54042.1"/>
    <property type="molecule type" value="Genomic_DNA"/>
</dbReference>
<keyword evidence="2" id="KW-0472">Membrane</keyword>
<sequence length="259" mass="28413">MKEPKENHPIDHLFARKLKDHEQAPRSEAWNKLESRLNNSHTQRKGLPLWAKYSAAASVAVLLLAGWWMIQPATTAMGPELAVEKPQVVRPITTPPQEAEPVVTPNPVEITPERAPQVELAATKKKEPRAKALEPRPQAIPAQEQLVAATPVTSPTPQTLDTKPSVSVAPSAPVEMVAQAATKTQEVAEQKVFIVKVTETDEAASGVARDEALGKRSKGKFFSRLAKGIKHIQEGEWKEVGLDGKTIMARTEDNLFKKN</sequence>
<reference evidence="4" key="1">
    <citation type="submission" date="2018-02" db="EMBL/GenBank/DDBJ databases">
        <title>Genome sequencing of Solimonas sp. HR-BB.</title>
        <authorList>
            <person name="Lee Y."/>
            <person name="Jeon C.O."/>
        </authorList>
    </citation>
    <scope>NUCLEOTIDE SEQUENCE [LARGE SCALE GENOMIC DNA]</scope>
    <source>
        <strain evidence="4">HR-U</strain>
    </source>
</reference>
<accession>A0A2S7IFN8</accession>
<dbReference type="RefSeq" id="WP_104715738.1">
    <property type="nucleotide sequence ID" value="NZ_PTRA01000007.1"/>
</dbReference>
<keyword evidence="4" id="KW-1185">Reference proteome</keyword>
<evidence type="ECO:0000313" key="3">
    <source>
        <dbReference type="EMBL" id="PQA54042.1"/>
    </source>
</evidence>